<comment type="caution">
    <text evidence="13">The sequence shown here is derived from an EMBL/GenBank/DDBJ whole genome shotgun (WGS) entry which is preliminary data.</text>
</comment>
<keyword evidence="11 12" id="KW-0464">Manganese</keyword>
<evidence type="ECO:0000256" key="12">
    <source>
        <dbReference type="RuleBase" id="RU363063"/>
    </source>
</evidence>
<evidence type="ECO:0000256" key="4">
    <source>
        <dbReference type="ARBA" id="ARBA00022676"/>
    </source>
</evidence>
<comment type="pathway">
    <text evidence="2">Protein modification; protein glycosylation.</text>
</comment>
<evidence type="ECO:0000256" key="11">
    <source>
        <dbReference type="ARBA" id="ARBA00023211"/>
    </source>
</evidence>
<keyword evidence="6 12" id="KW-0812">Transmembrane</keyword>
<proteinExistence type="inferred from homology"/>
<dbReference type="InterPro" id="IPR002659">
    <property type="entry name" value="Glyco_trans_31"/>
</dbReference>
<keyword evidence="4 12" id="KW-0328">Glycosyltransferase</keyword>
<reference evidence="13 14" key="1">
    <citation type="submission" date="2020-06" db="EMBL/GenBank/DDBJ databases">
        <title>WGS assembly of Ceratodon purpureus strain R40.</title>
        <authorList>
            <person name="Carey S.B."/>
            <person name="Jenkins J."/>
            <person name="Shu S."/>
            <person name="Lovell J.T."/>
            <person name="Sreedasyam A."/>
            <person name="Maumus F."/>
            <person name="Tiley G.P."/>
            <person name="Fernandez-Pozo N."/>
            <person name="Barry K."/>
            <person name="Chen C."/>
            <person name="Wang M."/>
            <person name="Lipzen A."/>
            <person name="Daum C."/>
            <person name="Saski C.A."/>
            <person name="Payton A.C."/>
            <person name="Mcbreen J.C."/>
            <person name="Conrad R.E."/>
            <person name="Kollar L.M."/>
            <person name="Olsson S."/>
            <person name="Huttunen S."/>
            <person name="Landis J.B."/>
            <person name="Wickett N.J."/>
            <person name="Johnson M.G."/>
            <person name="Rensing S.A."/>
            <person name="Grimwood J."/>
            <person name="Schmutz J."/>
            <person name="Mcdaniel S.F."/>
        </authorList>
    </citation>
    <scope>NUCLEOTIDE SEQUENCE [LARGE SCALE GENOMIC DNA]</scope>
    <source>
        <strain evidence="13 14">R40</strain>
    </source>
</reference>
<protein>
    <recommendedName>
        <fullName evidence="12">Hexosyltransferase</fullName>
        <ecNumber evidence="12">2.4.1.-</ecNumber>
    </recommendedName>
</protein>
<evidence type="ECO:0000256" key="2">
    <source>
        <dbReference type="ARBA" id="ARBA00004922"/>
    </source>
</evidence>
<evidence type="ECO:0000256" key="9">
    <source>
        <dbReference type="ARBA" id="ARBA00023034"/>
    </source>
</evidence>
<evidence type="ECO:0000313" key="14">
    <source>
        <dbReference type="Proteomes" id="UP000822688"/>
    </source>
</evidence>
<sequence length="380" mass="41947">MPFSGISARKSWMAPLPTSSGGYGEEKPMRGRTSGRGLCGANAGVYGAVVITSLVWLVLLHVTGVRDWAILCGRGEVAGVDVSGKVGSESGGYGLSYIASSQDDGVGSGLVELMDGEGKRSEAVRPKVLAFVGINTGFDSGPRRASLRETWFPSTPEGLNKLEESTGLVFRFVIGHTDDARKMKALDEEVQEHKDFLLLDVDEQYSKLTLKTLAFFRTAYSLYDADFYMKIDDDIYLRPDRLATLLSKPRESPMVYLGCMKKGPVITEPKFKWYEPQAYMLGSEYFLHAYGPIYALSKEVVANLAANKNQRYRKFINEDVTIGAWMLGMDVVYEDNRAICANECGPTSVAVWDLPKCSGLCNPTKRMLELHKDEMCSKSP</sequence>
<dbReference type="GO" id="GO:0000139">
    <property type="term" value="C:Golgi membrane"/>
    <property type="evidence" value="ECO:0007669"/>
    <property type="project" value="UniProtKB-SubCell"/>
</dbReference>
<keyword evidence="14" id="KW-1185">Reference proteome</keyword>
<keyword evidence="10 12" id="KW-0472">Membrane</keyword>
<feature type="transmembrane region" description="Helical" evidence="12">
    <location>
        <begin position="37"/>
        <end position="59"/>
    </location>
</feature>
<dbReference type="Pfam" id="PF01762">
    <property type="entry name" value="Galactosyl_T"/>
    <property type="match status" value="1"/>
</dbReference>
<dbReference type="EMBL" id="CM026427">
    <property type="protein sequence ID" value="KAG0569866.1"/>
    <property type="molecule type" value="Genomic_DNA"/>
</dbReference>
<dbReference type="PANTHER" id="PTHR11214:SF85">
    <property type="entry name" value="BETA-1,3-GALACTOSYLTRANSFERASE 12-RELATED"/>
    <property type="match status" value="1"/>
</dbReference>
<evidence type="ECO:0000313" key="13">
    <source>
        <dbReference type="EMBL" id="KAG0569866.1"/>
    </source>
</evidence>
<evidence type="ECO:0000256" key="7">
    <source>
        <dbReference type="ARBA" id="ARBA00022968"/>
    </source>
</evidence>
<keyword evidence="9 12" id="KW-0333">Golgi apparatus</keyword>
<comment type="cofactor">
    <cofactor evidence="12">
        <name>Mn(2+)</name>
        <dbReference type="ChEBI" id="CHEBI:29035"/>
    </cofactor>
</comment>
<evidence type="ECO:0000256" key="8">
    <source>
        <dbReference type="ARBA" id="ARBA00022989"/>
    </source>
</evidence>
<gene>
    <name evidence="13" type="ORF">KC19_6G121900</name>
</gene>
<dbReference type="AlphaFoldDB" id="A0A8T0HDK1"/>
<accession>A0A8T0HDK1</accession>
<keyword evidence="8 12" id="KW-1133">Transmembrane helix</keyword>
<evidence type="ECO:0000256" key="3">
    <source>
        <dbReference type="ARBA" id="ARBA00008661"/>
    </source>
</evidence>
<keyword evidence="7 12" id="KW-0735">Signal-anchor</keyword>
<dbReference type="Proteomes" id="UP000822688">
    <property type="component" value="Chromosome 6"/>
</dbReference>
<name>A0A8T0HDK1_CERPU</name>
<dbReference type="GO" id="GO:0008378">
    <property type="term" value="F:galactosyltransferase activity"/>
    <property type="evidence" value="ECO:0007669"/>
    <property type="project" value="TreeGrafter"/>
</dbReference>
<dbReference type="PANTHER" id="PTHR11214">
    <property type="entry name" value="BETA-1,3-N-ACETYLGLUCOSAMINYLTRANSFERASE"/>
    <property type="match status" value="1"/>
</dbReference>
<comment type="similarity">
    <text evidence="3 12">Belongs to the glycosyltransferase 31 family.</text>
</comment>
<dbReference type="Gene3D" id="3.90.550.50">
    <property type="match status" value="1"/>
</dbReference>
<comment type="subcellular location">
    <subcellularLocation>
        <location evidence="1 12">Golgi apparatus membrane</location>
        <topology evidence="1 12">Single-pass type II membrane protein</topology>
    </subcellularLocation>
</comment>
<organism evidence="13 14">
    <name type="scientific">Ceratodon purpureus</name>
    <name type="common">Fire moss</name>
    <name type="synonym">Dicranum purpureum</name>
    <dbReference type="NCBI Taxonomy" id="3225"/>
    <lineage>
        <taxon>Eukaryota</taxon>
        <taxon>Viridiplantae</taxon>
        <taxon>Streptophyta</taxon>
        <taxon>Embryophyta</taxon>
        <taxon>Bryophyta</taxon>
        <taxon>Bryophytina</taxon>
        <taxon>Bryopsida</taxon>
        <taxon>Dicranidae</taxon>
        <taxon>Pseudoditrichales</taxon>
        <taxon>Ditrichaceae</taxon>
        <taxon>Ceratodon</taxon>
    </lineage>
</organism>
<keyword evidence="5" id="KW-0808">Transferase</keyword>
<dbReference type="EC" id="2.4.1.-" evidence="12"/>
<evidence type="ECO:0000256" key="1">
    <source>
        <dbReference type="ARBA" id="ARBA00004323"/>
    </source>
</evidence>
<evidence type="ECO:0000256" key="5">
    <source>
        <dbReference type="ARBA" id="ARBA00022679"/>
    </source>
</evidence>
<evidence type="ECO:0000256" key="6">
    <source>
        <dbReference type="ARBA" id="ARBA00022692"/>
    </source>
</evidence>
<evidence type="ECO:0000256" key="10">
    <source>
        <dbReference type="ARBA" id="ARBA00023136"/>
    </source>
</evidence>